<feature type="compositionally biased region" description="Basic residues" evidence="7">
    <location>
        <begin position="372"/>
        <end position="385"/>
    </location>
</feature>
<evidence type="ECO:0000256" key="5">
    <source>
        <dbReference type="PROSITE-ProRule" id="PRU00175"/>
    </source>
</evidence>
<dbReference type="GO" id="GO:0032454">
    <property type="term" value="F:histone H3K9 demethylase activity"/>
    <property type="evidence" value="ECO:0007669"/>
    <property type="project" value="InterPro"/>
</dbReference>
<dbReference type="Gene3D" id="2.60.120.650">
    <property type="entry name" value="Cupin"/>
    <property type="match status" value="2"/>
</dbReference>
<dbReference type="Pfam" id="PF02373">
    <property type="entry name" value="JmjC"/>
    <property type="match status" value="1"/>
</dbReference>
<dbReference type="FunFam" id="2.60.120.650:FF:000033">
    <property type="entry name" value="Transcription factor jumonji (JmjC) domain-containing protein"/>
    <property type="match status" value="1"/>
</dbReference>
<keyword evidence="3" id="KW-0479">Metal-binding</keyword>
<comment type="caution">
    <text evidence="6">Lacks conserved residue(s) required for the propagation of feature annotation.</text>
</comment>
<sequence length="2094" mass="230291">MEEGPSGGEDHRCRRRGTPNWRCSERALDGKAFCEKHHLYVVLRNKKKKMEKVAREIGGGGEMGSERKKRKRQKLEDILGNQEVGLGDDSVQEWFGGGSGTAVSVGEEIARLFGEVSDGNGGLGGLEGESLQLWPGGDGQAFGQGVCGNGGQVLGGGGVSEGIQGGYGGLGLDGEAIQLWGSDDACKYGGGVPGGQGIQVEGFGGTACDIEGLILGGGVGIQESYGGNMSGIGGLEDFNGKKVQLWSSANVCENSSGLFGGQGIHGGGSMENAGENDGLGFGTGRFQDLFSKVTGETLVDGRIQALFGETSCGNDGLSFSGEGIQFWCEEAACANLDGKGVQGLFGDNVCVNGGEVGVGNGDRQEVVESKGKRGRPKGSKNKKKSLGTEECIEGVSGVTGENGVRDEVKSEAKQGRPKGPKNKRKSLEMDKNERMPGQETACMTALDNERLFQEVGKDKGLAEEGAISVNEVRNEIVEPKPKRGRPKGSTNKLKNLSGQQNQGMPGEIMNNNFSDTVVWPTGLENEMLTPVGEKEWKLPIKATRDGEDGDENTQPKYKLGRPKGSKNKKKKSEAQENHETPGNIVVVNDGDDKTLCPIGGGNGGTEIVQQKKKLGRPKGSKNKKKNTAGQENEEIASKMVVANNGFDETVWPLELEYERRTFIGKEDRGLHLEATNDNEGGDEIVRPNDKPGQPKGLKNMQNILADKENQGMLCKGSNDGSLVETLGPITVSYENERPILVSEEDRGMPVEATGGNGGGGTVQPKKRLGRPKGSKNKKKIVADQENEGVTGEIMHSKDGGRAETILSMDSQYERPTFVGEEDQGMLFESTVGNGTANEMIQPNDKLKGLENMKKRGRPKGSKKKRTIIIGEALKIAKTRQALRDSGDVEIKSNELISEPSSVLKRPRGRPRKFKNKKRNSDGIREGRSTEDGLENSGFSDDSSKRNQRSLPCHQCWRNNTSDIVVCSNCKKRRYCHKCLAKWYPDKSREDVEIACPFCCGNCNCRVCLKEELHVMVGHEQEDMDTNAKLQKFLYLLYKTLPLLRHIQQEQSSELDVEASIHGVKIMEEDISRSVLDDDDRVYCDNCNTSIVNIHRSCSNPDCSYDLCLTCCQELRKGFQHGGDETESSHQQGLCDQNTELNGQTANGKIFGWDSHMDLPINESMADMSCNVPDWNAEVDGRIPCPPKVRGGCGREMLELKCIFEADWVDNLIKSAEDLIVKYQPPDNDFSQGCSLCDPMNIAQNGARDSEVRWAAYRDSSRDNFLYCPNAEHLEDNDFEHFQMHWMQGEPVIVRNVLEKGSGLSWEPMVMWRAFIGAKKILKEEVAKFKAIDCLDWCEVEINIFQFFKGYLHGRSYRNGWPEMLKLKDWPASNSFEECLPRHGAEFVAMLPFCDYTNPRSGLLNLATKLPAVLKPDLGPKTYIAYGSLEELGRGDSVTKLHCDISDAVNVLTHTTEVKIPPRQRKFITKLKKKYEAEDLHKPCDGTHKFPSTSGRKRRKRSRKGKRKVHGYSVKADIIESDSCLLERLNIEEGTLDEQQNKSLDFGSPSPESLLIVKSQSDSVGDFHKRVQKFDLHMCDSSSSLLGGNCDRACDVVKDKVELIKRLSPCNGLAKDTLLPERMELEQSTQNNNEKEKACGLKVKFDEFCTLKNRPDTCTSIVDLNSSIVPTCITGDSKTNVTEQPKCKGSCICQCKNVMENFSPDAIIAGTNHTATIEISCARCKIPAIEDVSADLLDAQSEMVETDKHVPSSLTVTRTMTNWNGSVEVTFAGSHTDGTKSDPVQIDVDPNSCAKSWEVSDVPLSKEQLSSPHCPVSGTAAGCSFTLSDGVATGLNCPATEEFWSTYEGDAKDVRVERDSGNLKHFQPSSTTAELKSVNGEYSSGATVSGNINNNLEPTKPEVSSTRDPFQNKDISDVAYGCAVWDIFRRQDVPKLIEYLRKHHKEFCHISNLPVNSVIHPIHDQTLYLNEKHKKQLKEEFGVEPWTFEQHLGEAVFIPAGCPHQVRNRQSCIKVALDFVSPENVQECIRLTEEFRLLPKTHRSKEDKLEVKKMALYAVSNAVSEAKNLMSKIDFRPIYGNNCIGRRNAKDKGST</sequence>
<accession>A0AAW2CBW2</accession>
<evidence type="ECO:0000313" key="12">
    <source>
        <dbReference type="Proteomes" id="UP001459277"/>
    </source>
</evidence>
<dbReference type="SMART" id="SM00384">
    <property type="entry name" value="AT_hook"/>
    <property type="match status" value="7"/>
</dbReference>
<evidence type="ECO:0000259" key="9">
    <source>
        <dbReference type="PROSITE" id="PS51184"/>
    </source>
</evidence>
<dbReference type="GO" id="GO:0000118">
    <property type="term" value="C:histone deacetylase complex"/>
    <property type="evidence" value="ECO:0007669"/>
    <property type="project" value="TreeGrafter"/>
</dbReference>
<feature type="compositionally biased region" description="Basic and acidic residues" evidence="7">
    <location>
        <begin position="425"/>
        <end position="436"/>
    </location>
</feature>
<evidence type="ECO:0000259" key="10">
    <source>
        <dbReference type="PROSITE" id="PS51667"/>
    </source>
</evidence>
<dbReference type="Proteomes" id="UP001459277">
    <property type="component" value="Unassembled WGS sequence"/>
</dbReference>
<comment type="subcellular location">
    <subcellularLocation>
        <location evidence="1">Nucleus</location>
    </subcellularLocation>
</comment>
<dbReference type="InterPro" id="IPR017956">
    <property type="entry name" value="AT_hook_DNA-bd_motif"/>
</dbReference>
<keyword evidence="5" id="KW-0863">Zinc-finger</keyword>
<feature type="region of interest" description="Disordered" evidence="7">
    <location>
        <begin position="361"/>
        <end position="436"/>
    </location>
</feature>
<evidence type="ECO:0000259" key="8">
    <source>
        <dbReference type="PROSITE" id="PS50089"/>
    </source>
</evidence>
<comment type="similarity">
    <text evidence="2">Belongs to the JARID1 histone demethylase family.</text>
</comment>
<dbReference type="PROSITE" id="PS50089">
    <property type="entry name" value="ZF_RING_2"/>
    <property type="match status" value="1"/>
</dbReference>
<feature type="region of interest" description="Disordered" evidence="7">
    <location>
        <begin position="1481"/>
        <end position="1508"/>
    </location>
</feature>
<feature type="domain" description="JmjC" evidence="9">
    <location>
        <begin position="1398"/>
        <end position="2035"/>
    </location>
</feature>
<dbReference type="GO" id="GO:0006357">
    <property type="term" value="P:regulation of transcription by RNA polymerase II"/>
    <property type="evidence" value="ECO:0007669"/>
    <property type="project" value="TreeGrafter"/>
</dbReference>
<organism evidence="11 12">
    <name type="scientific">Lithocarpus litseifolius</name>
    <dbReference type="NCBI Taxonomy" id="425828"/>
    <lineage>
        <taxon>Eukaryota</taxon>
        <taxon>Viridiplantae</taxon>
        <taxon>Streptophyta</taxon>
        <taxon>Embryophyta</taxon>
        <taxon>Tracheophyta</taxon>
        <taxon>Spermatophyta</taxon>
        <taxon>Magnoliopsida</taxon>
        <taxon>eudicotyledons</taxon>
        <taxon>Gunneridae</taxon>
        <taxon>Pentapetalae</taxon>
        <taxon>rosids</taxon>
        <taxon>fabids</taxon>
        <taxon>Fagales</taxon>
        <taxon>Fagaceae</taxon>
        <taxon>Lithocarpus</taxon>
    </lineage>
</organism>
<feature type="region of interest" description="Disordered" evidence="7">
    <location>
        <begin position="751"/>
        <end position="782"/>
    </location>
</feature>
<keyword evidence="4" id="KW-0539">Nucleus</keyword>
<feature type="domain" description="RING-type" evidence="8">
    <location>
        <begin position="952"/>
        <end position="998"/>
    </location>
</feature>
<dbReference type="SUPFAM" id="SSF51197">
    <property type="entry name" value="Clavaminate synthase-like"/>
    <property type="match status" value="2"/>
</dbReference>
<feature type="compositionally biased region" description="Basic and acidic residues" evidence="7">
    <location>
        <begin position="534"/>
        <end position="546"/>
    </location>
</feature>
<feature type="region of interest" description="Disordered" evidence="7">
    <location>
        <begin position="534"/>
        <end position="632"/>
    </location>
</feature>
<feature type="compositionally biased region" description="Basic residues" evidence="7">
    <location>
        <begin position="610"/>
        <end position="626"/>
    </location>
</feature>
<dbReference type="PROSITE" id="PS51184">
    <property type="entry name" value="JMJC"/>
    <property type="match status" value="1"/>
</dbReference>
<comment type="caution">
    <text evidence="11">The sequence shown here is derived from an EMBL/GenBank/DDBJ whole genome shotgun (WGS) entry which is preliminary data.</text>
</comment>
<dbReference type="InterPro" id="IPR014977">
    <property type="entry name" value="WRC_dom"/>
</dbReference>
<feature type="region of interest" description="Disordered" evidence="7">
    <location>
        <begin position="899"/>
        <end position="946"/>
    </location>
</feature>
<dbReference type="GO" id="GO:0003712">
    <property type="term" value="F:transcription coregulator activity"/>
    <property type="evidence" value="ECO:0007669"/>
    <property type="project" value="TreeGrafter"/>
</dbReference>
<dbReference type="InterPro" id="IPR001841">
    <property type="entry name" value="Znf_RING"/>
</dbReference>
<dbReference type="PANTHER" id="PTHR12549">
    <property type="entry name" value="JMJC DOMAIN-CONTAINING HISTONE DEMETHYLATION PROTEIN"/>
    <property type="match status" value="1"/>
</dbReference>
<dbReference type="GO" id="GO:0008270">
    <property type="term" value="F:zinc ion binding"/>
    <property type="evidence" value="ECO:0007669"/>
    <property type="project" value="UniProtKB-KW"/>
</dbReference>
<keyword evidence="5" id="KW-0862">Zinc</keyword>
<evidence type="ECO:0000256" key="7">
    <source>
        <dbReference type="SAM" id="MobiDB-lite"/>
    </source>
</evidence>
<evidence type="ECO:0000256" key="6">
    <source>
        <dbReference type="PROSITE-ProRule" id="PRU01002"/>
    </source>
</evidence>
<feature type="compositionally biased region" description="Basic residues" evidence="7">
    <location>
        <begin position="764"/>
        <end position="779"/>
    </location>
</feature>
<feature type="compositionally biased region" description="Polar residues" evidence="7">
    <location>
        <begin position="488"/>
        <end position="510"/>
    </location>
</feature>
<dbReference type="InterPro" id="IPR003347">
    <property type="entry name" value="JmjC_dom"/>
</dbReference>
<feature type="compositionally biased region" description="Basic and acidic residues" evidence="7">
    <location>
        <begin position="918"/>
        <end position="930"/>
    </location>
</feature>
<dbReference type="InterPro" id="IPR045109">
    <property type="entry name" value="LSDs-like"/>
</dbReference>
<reference evidence="11 12" key="1">
    <citation type="submission" date="2024-01" db="EMBL/GenBank/DDBJ databases">
        <title>A telomere-to-telomere, gap-free genome of sweet tea (Lithocarpus litseifolius).</title>
        <authorList>
            <person name="Zhou J."/>
        </authorList>
    </citation>
    <scope>NUCLEOTIDE SEQUENCE [LARGE SCALE GENOMIC DNA]</scope>
    <source>
        <strain evidence="11">Zhou-2022a</strain>
        <tissue evidence="11">Leaf</tissue>
    </source>
</reference>
<dbReference type="EMBL" id="JAZDWU010000008">
    <property type="protein sequence ID" value="KAK9994802.1"/>
    <property type="molecule type" value="Genomic_DNA"/>
</dbReference>
<dbReference type="SMART" id="SM00558">
    <property type="entry name" value="JmjC"/>
    <property type="match status" value="1"/>
</dbReference>
<feature type="domain" description="WRC" evidence="10">
    <location>
        <begin position="7"/>
        <end position="51"/>
    </location>
</feature>
<gene>
    <name evidence="11" type="ORF">SO802_024505</name>
</gene>
<feature type="region of interest" description="Disordered" evidence="7">
    <location>
        <begin position="673"/>
        <end position="694"/>
    </location>
</feature>
<evidence type="ECO:0000256" key="1">
    <source>
        <dbReference type="ARBA" id="ARBA00004123"/>
    </source>
</evidence>
<dbReference type="PANTHER" id="PTHR12549:SF38">
    <property type="entry name" value="JMJC DOMAIN-CONTAINING HISTONE DEMETHYLASE 2, ISOFORM A"/>
    <property type="match status" value="1"/>
</dbReference>
<proteinExistence type="inferred from homology"/>
<evidence type="ECO:0000256" key="4">
    <source>
        <dbReference type="ARBA" id="ARBA00023242"/>
    </source>
</evidence>
<feature type="compositionally biased region" description="Basic residues" evidence="7">
    <location>
        <begin position="1494"/>
        <end position="1508"/>
    </location>
</feature>
<name>A0AAW2CBW2_9ROSI</name>
<feature type="compositionally biased region" description="Basic and acidic residues" evidence="7">
    <location>
        <begin position="362"/>
        <end position="371"/>
    </location>
</feature>
<feature type="compositionally biased region" description="Basic and acidic residues" evidence="7">
    <location>
        <begin position="403"/>
        <end position="414"/>
    </location>
</feature>
<dbReference type="PROSITE" id="PS51667">
    <property type="entry name" value="WRC"/>
    <property type="match status" value="1"/>
</dbReference>
<evidence type="ECO:0000256" key="3">
    <source>
        <dbReference type="ARBA" id="ARBA00022723"/>
    </source>
</evidence>
<keyword evidence="12" id="KW-1185">Reference proteome</keyword>
<feature type="region of interest" description="Disordered" evidence="7">
    <location>
        <begin position="477"/>
        <end position="510"/>
    </location>
</feature>
<feature type="compositionally biased region" description="Basic residues" evidence="7">
    <location>
        <begin position="415"/>
        <end position="424"/>
    </location>
</feature>
<evidence type="ECO:0000256" key="2">
    <source>
        <dbReference type="ARBA" id="ARBA00006801"/>
    </source>
</evidence>
<dbReference type="GO" id="GO:0000785">
    <property type="term" value="C:chromatin"/>
    <property type="evidence" value="ECO:0007669"/>
    <property type="project" value="TreeGrafter"/>
</dbReference>
<dbReference type="GO" id="GO:0031490">
    <property type="term" value="F:chromatin DNA binding"/>
    <property type="evidence" value="ECO:0007669"/>
    <property type="project" value="TreeGrafter"/>
</dbReference>
<feature type="compositionally biased region" description="Basic residues" evidence="7">
    <location>
        <begin position="558"/>
        <end position="571"/>
    </location>
</feature>
<feature type="compositionally biased region" description="Basic residues" evidence="7">
    <location>
        <begin position="904"/>
        <end position="917"/>
    </location>
</feature>
<protein>
    <submittedName>
        <fullName evidence="11">Uncharacterized protein</fullName>
    </submittedName>
</protein>
<evidence type="ECO:0000313" key="11">
    <source>
        <dbReference type="EMBL" id="KAK9994802.1"/>
    </source>
</evidence>